<evidence type="ECO:0000256" key="1">
    <source>
        <dbReference type="ARBA" id="ARBA00004651"/>
    </source>
</evidence>
<evidence type="ECO:0000313" key="8">
    <source>
        <dbReference type="EMBL" id="KAA6349756.1"/>
    </source>
</evidence>
<name>A0A5J4SU77_9ZZZZ</name>
<evidence type="ECO:0000256" key="4">
    <source>
        <dbReference type="ARBA" id="ARBA00022960"/>
    </source>
</evidence>
<keyword evidence="3 7" id="KW-0812">Transmembrane</keyword>
<feature type="transmembrane region" description="Helical" evidence="7">
    <location>
        <begin position="52"/>
        <end position="68"/>
    </location>
</feature>
<keyword evidence="4" id="KW-0133">Cell shape</keyword>
<dbReference type="GO" id="GO:0008360">
    <property type="term" value="P:regulation of cell shape"/>
    <property type="evidence" value="ECO:0007669"/>
    <property type="project" value="UniProtKB-KW"/>
</dbReference>
<keyword evidence="6 7" id="KW-0472">Membrane</keyword>
<organism evidence="9">
    <name type="scientific">termite gut metagenome</name>
    <dbReference type="NCBI Taxonomy" id="433724"/>
    <lineage>
        <taxon>unclassified sequences</taxon>
        <taxon>metagenomes</taxon>
        <taxon>organismal metagenomes</taxon>
    </lineage>
</organism>
<dbReference type="EMBL" id="SNRY01000040">
    <property type="protein sequence ID" value="KAA6349759.1"/>
    <property type="molecule type" value="Genomic_DNA"/>
</dbReference>
<proteinExistence type="predicted"/>
<dbReference type="NCBIfam" id="TIGR03426">
    <property type="entry name" value="shape_MreD"/>
    <property type="match status" value="1"/>
</dbReference>
<dbReference type="AlphaFoldDB" id="A0A5J4SU77"/>
<evidence type="ECO:0000256" key="6">
    <source>
        <dbReference type="ARBA" id="ARBA00023136"/>
    </source>
</evidence>
<comment type="subcellular location">
    <subcellularLocation>
        <location evidence="1">Cell membrane</location>
        <topology evidence="1">Multi-pass membrane protein</topology>
    </subcellularLocation>
</comment>
<dbReference type="InterPro" id="IPR007227">
    <property type="entry name" value="Cell_shape_determining_MreD"/>
</dbReference>
<protein>
    <recommendedName>
        <fullName evidence="10">Rod shape-determining protein MreD</fullName>
    </recommendedName>
</protein>
<evidence type="ECO:0000313" key="9">
    <source>
        <dbReference type="EMBL" id="KAA6349759.1"/>
    </source>
</evidence>
<reference evidence="9" key="1">
    <citation type="submission" date="2019-03" db="EMBL/GenBank/DDBJ databases">
        <title>Single cell metagenomics reveals metabolic interactions within the superorganism composed of flagellate Streblomastix strix and complex community of Bacteroidetes bacteria on its surface.</title>
        <authorList>
            <person name="Treitli S.C."/>
            <person name="Kolisko M."/>
            <person name="Husnik F."/>
            <person name="Keeling P."/>
            <person name="Hampl V."/>
        </authorList>
    </citation>
    <scope>NUCLEOTIDE SEQUENCE</scope>
    <source>
        <strain evidence="9">STM</strain>
    </source>
</reference>
<feature type="transmembrane region" description="Helical" evidence="7">
    <location>
        <begin position="114"/>
        <end position="137"/>
    </location>
</feature>
<feature type="transmembrane region" description="Helical" evidence="7">
    <location>
        <begin position="143"/>
        <end position="164"/>
    </location>
</feature>
<comment type="caution">
    <text evidence="9">The sequence shown here is derived from an EMBL/GenBank/DDBJ whole genome shotgun (WGS) entry which is preliminary data.</text>
</comment>
<dbReference type="GO" id="GO:0005886">
    <property type="term" value="C:plasma membrane"/>
    <property type="evidence" value="ECO:0007669"/>
    <property type="project" value="UniProtKB-SubCell"/>
</dbReference>
<dbReference type="EMBL" id="SNRY01000040">
    <property type="protein sequence ID" value="KAA6349756.1"/>
    <property type="molecule type" value="Genomic_DNA"/>
</dbReference>
<evidence type="ECO:0000256" key="2">
    <source>
        <dbReference type="ARBA" id="ARBA00022475"/>
    </source>
</evidence>
<sequence>MIILSHIFRFIWFIVLILIQVLICNKVSLGGYAIPFLYIYFILKLSSSTSRNGLMLWAFFLGFIIDIFCDTPGMNTIATVLLAFLRPTLLRLFISRGYISMMIPSAKTMGRLSFNKYVAASILLHHSVLLTIEYFSFSGIAGLLFRIPLGSLLTFLVIIAVEGIRNRL</sequence>
<evidence type="ECO:0008006" key="10">
    <source>
        <dbReference type="Google" id="ProtNLM"/>
    </source>
</evidence>
<accession>A0A5J4SU77</accession>
<keyword evidence="2" id="KW-1003">Cell membrane</keyword>
<evidence type="ECO:0000256" key="7">
    <source>
        <dbReference type="SAM" id="Phobius"/>
    </source>
</evidence>
<evidence type="ECO:0000256" key="3">
    <source>
        <dbReference type="ARBA" id="ARBA00022692"/>
    </source>
</evidence>
<evidence type="ECO:0000256" key="5">
    <source>
        <dbReference type="ARBA" id="ARBA00022989"/>
    </source>
</evidence>
<gene>
    <name evidence="8" type="ORF">EZS27_002836</name>
    <name evidence="9" type="ORF">EZS27_002839</name>
</gene>
<feature type="transmembrane region" description="Helical" evidence="7">
    <location>
        <begin position="74"/>
        <end position="94"/>
    </location>
</feature>
<feature type="transmembrane region" description="Helical" evidence="7">
    <location>
        <begin position="29"/>
        <end position="45"/>
    </location>
</feature>
<keyword evidence="5 7" id="KW-1133">Transmembrane helix</keyword>